<organism evidence="2 3">
    <name type="scientific">Sorghum bicolor</name>
    <name type="common">Sorghum</name>
    <name type="synonym">Sorghum vulgare</name>
    <dbReference type="NCBI Taxonomy" id="4558"/>
    <lineage>
        <taxon>Eukaryota</taxon>
        <taxon>Viridiplantae</taxon>
        <taxon>Streptophyta</taxon>
        <taxon>Embryophyta</taxon>
        <taxon>Tracheophyta</taxon>
        <taxon>Spermatophyta</taxon>
        <taxon>Magnoliopsida</taxon>
        <taxon>Liliopsida</taxon>
        <taxon>Poales</taxon>
        <taxon>Poaceae</taxon>
        <taxon>PACMAD clade</taxon>
        <taxon>Panicoideae</taxon>
        <taxon>Andropogonodae</taxon>
        <taxon>Andropogoneae</taxon>
        <taxon>Sorghinae</taxon>
        <taxon>Sorghum</taxon>
    </lineage>
</organism>
<name>A0A1B6PC74_SORBI</name>
<accession>A0A1B6PC74</accession>
<evidence type="ECO:0000313" key="2">
    <source>
        <dbReference type="EMBL" id="KXG23095.1"/>
    </source>
</evidence>
<evidence type="ECO:0000313" key="3">
    <source>
        <dbReference type="Proteomes" id="UP000000768"/>
    </source>
</evidence>
<reference evidence="3" key="2">
    <citation type="journal article" date="2018" name="Plant J.">
        <title>The Sorghum bicolor reference genome: improved assembly, gene annotations, a transcriptome atlas, and signatures of genome organization.</title>
        <authorList>
            <person name="McCormick R.F."/>
            <person name="Truong S.K."/>
            <person name="Sreedasyam A."/>
            <person name="Jenkins J."/>
            <person name="Shu S."/>
            <person name="Sims D."/>
            <person name="Kennedy M."/>
            <person name="Amirebrahimi M."/>
            <person name="Weers B.D."/>
            <person name="McKinley B."/>
            <person name="Mattison A."/>
            <person name="Morishige D.T."/>
            <person name="Grimwood J."/>
            <person name="Schmutz J."/>
            <person name="Mullet J.E."/>
        </authorList>
    </citation>
    <scope>NUCLEOTIDE SEQUENCE [LARGE SCALE GENOMIC DNA]</scope>
    <source>
        <strain evidence="3">cv. BTx623</strain>
    </source>
</reference>
<dbReference type="AlphaFoldDB" id="A0A1B6PC74"/>
<feature type="region of interest" description="Disordered" evidence="1">
    <location>
        <begin position="23"/>
        <end position="106"/>
    </location>
</feature>
<dbReference type="InParanoid" id="A0A1B6PC74"/>
<feature type="compositionally biased region" description="Low complexity" evidence="1">
    <location>
        <begin position="76"/>
        <end position="94"/>
    </location>
</feature>
<sequence length="150" mass="16199">MQIESIRAADLSSVILYASGRFTHPAPHRRTTSPEPEKGGGNARWTRPISSAPEPGRRRPRTGATDPRRCSSRWTTPSCSPSPASSPTSSGRGSFPPPPAPPRPVRVRGSLSSFFHLFGFFFLEPMAVRAPRSCRAAGWLSSRSDAAPAM</sequence>
<protein>
    <submittedName>
        <fullName evidence="2">Uncharacterized protein</fullName>
    </submittedName>
</protein>
<dbReference type="Gramene" id="KXG23095">
    <property type="protein sequence ID" value="KXG23095"/>
    <property type="gene ID" value="SORBI_3008G056100"/>
</dbReference>
<evidence type="ECO:0000256" key="1">
    <source>
        <dbReference type="SAM" id="MobiDB-lite"/>
    </source>
</evidence>
<feature type="compositionally biased region" description="Pro residues" evidence="1">
    <location>
        <begin position="95"/>
        <end position="104"/>
    </location>
</feature>
<reference evidence="2 3" key="1">
    <citation type="journal article" date="2009" name="Nature">
        <title>The Sorghum bicolor genome and the diversification of grasses.</title>
        <authorList>
            <person name="Paterson A.H."/>
            <person name="Bowers J.E."/>
            <person name="Bruggmann R."/>
            <person name="Dubchak I."/>
            <person name="Grimwood J."/>
            <person name="Gundlach H."/>
            <person name="Haberer G."/>
            <person name="Hellsten U."/>
            <person name="Mitros T."/>
            <person name="Poliakov A."/>
            <person name="Schmutz J."/>
            <person name="Spannagl M."/>
            <person name="Tang H."/>
            <person name="Wang X."/>
            <person name="Wicker T."/>
            <person name="Bharti A.K."/>
            <person name="Chapman J."/>
            <person name="Feltus F.A."/>
            <person name="Gowik U."/>
            <person name="Grigoriev I.V."/>
            <person name="Lyons E."/>
            <person name="Maher C.A."/>
            <person name="Martis M."/>
            <person name="Narechania A."/>
            <person name="Otillar R.P."/>
            <person name="Penning B.W."/>
            <person name="Salamov A.A."/>
            <person name="Wang Y."/>
            <person name="Zhang L."/>
            <person name="Carpita N.C."/>
            <person name="Freeling M."/>
            <person name="Gingle A.R."/>
            <person name="Hash C.T."/>
            <person name="Keller B."/>
            <person name="Klein P."/>
            <person name="Kresovich S."/>
            <person name="McCann M.C."/>
            <person name="Ming R."/>
            <person name="Peterson D.G."/>
            <person name="Mehboob-ur-Rahman"/>
            <person name="Ware D."/>
            <person name="Westhoff P."/>
            <person name="Mayer K.F."/>
            <person name="Messing J."/>
            <person name="Rokhsar D.S."/>
        </authorList>
    </citation>
    <scope>NUCLEOTIDE SEQUENCE [LARGE SCALE GENOMIC DNA]</scope>
    <source>
        <strain evidence="3">cv. BTx623</strain>
    </source>
</reference>
<keyword evidence="3" id="KW-1185">Reference proteome</keyword>
<gene>
    <name evidence="2" type="ORF">SORBI_3008G056100</name>
</gene>
<dbReference type="EMBL" id="CM000767">
    <property type="protein sequence ID" value="KXG23095.1"/>
    <property type="molecule type" value="Genomic_DNA"/>
</dbReference>
<proteinExistence type="predicted"/>
<dbReference type="Proteomes" id="UP000000768">
    <property type="component" value="Chromosome 8"/>
</dbReference>